<keyword evidence="2" id="KW-1185">Reference proteome</keyword>
<sequence length="121" mass="13478">MRLAETEGGRREVRNHEAVLTACDEIGGDRMTAARLSDGQQAYLFLVRLAWDLRELGLGSLLDLSVRTEPAVVINQASTQVKITAIQRQNVWFFTWGPGRNQSTWVGAEGVASHIARWATR</sequence>
<evidence type="ECO:0000313" key="1">
    <source>
        <dbReference type="EMBL" id="GGP17032.1"/>
    </source>
</evidence>
<reference evidence="1" key="1">
    <citation type="journal article" date="2014" name="Int. J. Syst. Evol. Microbiol.">
        <title>Complete genome sequence of Corynebacterium casei LMG S-19264T (=DSM 44701T), isolated from a smear-ripened cheese.</title>
        <authorList>
            <consortium name="US DOE Joint Genome Institute (JGI-PGF)"/>
            <person name="Walter F."/>
            <person name="Albersmeier A."/>
            <person name="Kalinowski J."/>
            <person name="Ruckert C."/>
        </authorList>
    </citation>
    <scope>NUCLEOTIDE SEQUENCE</scope>
    <source>
        <strain evidence="1">CGMCC 4.7430</strain>
    </source>
</reference>
<reference evidence="1" key="2">
    <citation type="submission" date="2020-09" db="EMBL/GenBank/DDBJ databases">
        <authorList>
            <person name="Sun Q."/>
            <person name="Zhou Y."/>
        </authorList>
    </citation>
    <scope>NUCLEOTIDE SEQUENCE</scope>
    <source>
        <strain evidence="1">CGMCC 4.7430</strain>
    </source>
</reference>
<protein>
    <submittedName>
        <fullName evidence="1">Uncharacterized protein</fullName>
    </submittedName>
</protein>
<evidence type="ECO:0000313" key="2">
    <source>
        <dbReference type="Proteomes" id="UP000660745"/>
    </source>
</evidence>
<comment type="caution">
    <text evidence="1">The sequence shown here is derived from an EMBL/GenBank/DDBJ whole genome shotgun (WGS) entry which is preliminary data.</text>
</comment>
<name>A0A918EBA0_9ACTN</name>
<dbReference type="EMBL" id="BMNK01000022">
    <property type="protein sequence ID" value="GGP17032.1"/>
    <property type="molecule type" value="Genomic_DNA"/>
</dbReference>
<gene>
    <name evidence="1" type="ORF">GCM10012278_83260</name>
</gene>
<organism evidence="1 2">
    <name type="scientific">Nonomuraea glycinis</name>
    <dbReference type="NCBI Taxonomy" id="2047744"/>
    <lineage>
        <taxon>Bacteria</taxon>
        <taxon>Bacillati</taxon>
        <taxon>Actinomycetota</taxon>
        <taxon>Actinomycetes</taxon>
        <taxon>Streptosporangiales</taxon>
        <taxon>Streptosporangiaceae</taxon>
        <taxon>Nonomuraea</taxon>
    </lineage>
</organism>
<dbReference type="Proteomes" id="UP000660745">
    <property type="component" value="Unassembled WGS sequence"/>
</dbReference>
<accession>A0A918EBA0</accession>
<proteinExistence type="predicted"/>
<dbReference type="AlphaFoldDB" id="A0A918EBA0"/>